<comment type="subcellular location">
    <subcellularLocation>
        <location evidence="5">Cell membrane</location>
        <topology evidence="5">Multi-pass membrane protein</topology>
    </subcellularLocation>
</comment>
<dbReference type="InterPro" id="IPR036259">
    <property type="entry name" value="MFS_trans_sf"/>
</dbReference>
<evidence type="ECO:0000313" key="8">
    <source>
        <dbReference type="EMBL" id="HHS28939.1"/>
    </source>
</evidence>
<feature type="transmembrane region" description="Helical" evidence="5">
    <location>
        <begin position="729"/>
        <end position="748"/>
    </location>
</feature>
<keyword evidence="5" id="KW-0472">Membrane</keyword>
<feature type="transmembrane region" description="Helical" evidence="5">
    <location>
        <begin position="541"/>
        <end position="558"/>
    </location>
</feature>
<feature type="transmembrane region" description="Helical" evidence="5">
    <location>
        <begin position="153"/>
        <end position="173"/>
    </location>
</feature>
<evidence type="ECO:0000256" key="1">
    <source>
        <dbReference type="ARBA" id="ARBA00007867"/>
    </source>
</evidence>
<reference evidence="8" key="1">
    <citation type="journal article" date="2020" name="mSystems">
        <title>Genome- and Community-Level Interaction Insights into Carbon Utilization and Element Cycling Functions of Hydrothermarchaeota in Hydrothermal Sediment.</title>
        <authorList>
            <person name="Zhou Z."/>
            <person name="Liu Y."/>
            <person name="Xu W."/>
            <person name="Pan J."/>
            <person name="Luo Z.H."/>
            <person name="Li M."/>
        </authorList>
    </citation>
    <scope>NUCLEOTIDE SEQUENCE [LARGE SCALE GENOMIC DNA]</scope>
    <source>
        <strain evidence="8">SpSt-767</strain>
    </source>
</reference>
<dbReference type="PROSITE" id="PS51006">
    <property type="entry name" value="PABS_2"/>
    <property type="match status" value="1"/>
</dbReference>
<dbReference type="Gene3D" id="3.40.50.150">
    <property type="entry name" value="Vaccinia Virus protein VP39"/>
    <property type="match status" value="1"/>
</dbReference>
<evidence type="ECO:0000259" key="7">
    <source>
        <dbReference type="PROSITE" id="PS51006"/>
    </source>
</evidence>
<dbReference type="InterPro" id="IPR001045">
    <property type="entry name" value="Spermi_synthase"/>
</dbReference>
<keyword evidence="3 5" id="KW-0745">Spermidine biosynthesis</keyword>
<dbReference type="GO" id="GO:0005886">
    <property type="term" value="C:plasma membrane"/>
    <property type="evidence" value="ECO:0007669"/>
    <property type="project" value="UniProtKB-SubCell"/>
</dbReference>
<dbReference type="InterPro" id="IPR030374">
    <property type="entry name" value="PABS"/>
</dbReference>
<accession>A0A7V6A2D8</accession>
<dbReference type="HAMAP" id="MF_00198">
    <property type="entry name" value="Spermidine_synth"/>
    <property type="match status" value="1"/>
</dbReference>
<dbReference type="GO" id="GO:0008295">
    <property type="term" value="P:spermidine biosynthetic process"/>
    <property type="evidence" value="ECO:0007669"/>
    <property type="project" value="UniProtKB-UniRule"/>
</dbReference>
<name>A0A7V6A2D8_9BACT</name>
<dbReference type="AlphaFoldDB" id="A0A7V6A2D8"/>
<dbReference type="SUPFAM" id="SSF103473">
    <property type="entry name" value="MFS general substrate transporter"/>
    <property type="match status" value="1"/>
</dbReference>
<feature type="transmembrane region" description="Helical" evidence="5">
    <location>
        <begin position="12"/>
        <end position="36"/>
    </location>
</feature>
<feature type="transmembrane region" description="Helical" evidence="5">
    <location>
        <begin position="630"/>
        <end position="654"/>
    </location>
</feature>
<keyword evidence="5" id="KW-0812">Transmembrane</keyword>
<evidence type="ECO:0000256" key="5">
    <source>
        <dbReference type="HAMAP-Rule" id="MF_00198"/>
    </source>
</evidence>
<proteinExistence type="inferred from homology"/>
<feature type="domain" description="PABS" evidence="7">
    <location>
        <begin position="222"/>
        <end position="459"/>
    </location>
</feature>
<feature type="binding site" evidence="5">
    <location>
        <begin position="354"/>
        <end position="355"/>
    </location>
    <ligand>
        <name>S-methyl-5'-thioadenosine</name>
        <dbReference type="ChEBI" id="CHEBI:17509"/>
    </ligand>
</feature>
<keyword evidence="4 5" id="KW-0620">Polyamine biosynthesis</keyword>
<dbReference type="Pfam" id="PF01564">
    <property type="entry name" value="Spermine_synth"/>
    <property type="match status" value="1"/>
</dbReference>
<feature type="binding site" evidence="5">
    <location>
        <position position="228"/>
    </location>
    <ligand>
        <name>S-methyl-5'-thioadenosine</name>
        <dbReference type="ChEBI" id="CHEBI:17509"/>
    </ligand>
</feature>
<comment type="caution">
    <text evidence="5">Lacks the conserved Asp active site.</text>
</comment>
<organism evidence="8">
    <name type="scientific">Desulfobacca acetoxidans</name>
    <dbReference type="NCBI Taxonomy" id="60893"/>
    <lineage>
        <taxon>Bacteria</taxon>
        <taxon>Pseudomonadati</taxon>
        <taxon>Thermodesulfobacteriota</taxon>
        <taxon>Desulfobaccia</taxon>
        <taxon>Desulfobaccales</taxon>
        <taxon>Desulfobaccaceae</taxon>
        <taxon>Desulfobacca</taxon>
    </lineage>
</organism>
<feature type="transmembrane region" description="Helical" evidence="5">
    <location>
        <begin position="116"/>
        <end position="141"/>
    </location>
</feature>
<feature type="transmembrane region" description="Helical" evidence="5">
    <location>
        <begin position="48"/>
        <end position="69"/>
    </location>
</feature>
<dbReference type="GO" id="GO:0005829">
    <property type="term" value="C:cytosol"/>
    <property type="evidence" value="ECO:0007669"/>
    <property type="project" value="TreeGrafter"/>
</dbReference>
<dbReference type="CDD" id="cd02440">
    <property type="entry name" value="AdoMet_MTases"/>
    <property type="match status" value="1"/>
</dbReference>
<gene>
    <name evidence="5" type="primary">speE</name>
    <name evidence="8" type="ORF">ENV52_04475</name>
</gene>
<dbReference type="PANTHER" id="PTHR11558:SF11">
    <property type="entry name" value="SPERMIDINE SYNTHASE"/>
    <property type="match status" value="1"/>
</dbReference>
<comment type="catalytic activity">
    <reaction evidence="5">
        <text>S-adenosyl 3-(methylsulfanyl)propylamine + putrescine = S-methyl-5'-thioadenosine + spermidine + H(+)</text>
        <dbReference type="Rhea" id="RHEA:12721"/>
        <dbReference type="ChEBI" id="CHEBI:15378"/>
        <dbReference type="ChEBI" id="CHEBI:17509"/>
        <dbReference type="ChEBI" id="CHEBI:57443"/>
        <dbReference type="ChEBI" id="CHEBI:57834"/>
        <dbReference type="ChEBI" id="CHEBI:326268"/>
        <dbReference type="EC" id="2.5.1.16"/>
    </reaction>
</comment>
<evidence type="ECO:0000256" key="6">
    <source>
        <dbReference type="PROSITE-ProRule" id="PRU00354"/>
    </source>
</evidence>
<feature type="transmembrane region" description="Helical" evidence="5">
    <location>
        <begin position="666"/>
        <end position="690"/>
    </location>
</feature>
<sequence length="749" mass="80544">MDPPAPSLPRRGLSFLVLAYGAATLAGQVLILREILVLAQGQELKLALGLWCWLVWTGLGSLLGGWLAARRTATPGILAGLLALLALLMPATLLLARALPTLAPEVIGQSLPPASALVLFLALLAPFCLVSGCFFPFATAVRRTIEPVGATGRIYALEALGAALGVCLLQLLLVGQFPALAIALGAGFCLTLIAWAAAAPRNLTGRLGLGAALLALAASLIFSPAPENFSRNVQWPGRQVAASLDSPYALLSATREADQTSFYANRVWNFTYPDPYSAEMAVHLGMLEHPHPREVLLLSGGAAGLIPEALKYNSVSRIDYVELDPDLVRLVQRLLPKAAILPLKDPRVHLIFQDARRFLTRGTNRYDVILMNLPEPGSAQLNRYYTREFFAIVARRLKPDGVFSFTLTGGETSINPLRAGYLSLIYHTLKLTFPEVVVFPGEHVRFLASPTQGLLVRDPGILTARLTERGLNLRYVRGYYILDDLSISRQEYVRQLLTSYPPEINTDLHPKSYFYDLILTGAREGLPLKEVLFTLKNLPPLWPWAGLGLMGLCGLVILRRRPTGVYLAQVLVMGLAGMGLEVLVLVLCQVHLGLLYRQLGLLVAAFMAGMGAGGAWGARRAARGRATPGMLAACQGGLALLTLFLALVLPLQAASGYLPPDVILQGIYLVVLFAAGFAGGGVFSLASSLWQKTRPATAWRDGLFYAVDLLGATLGSLGLSLTVLPVWGIVPAFWGIAGLLLWAVLLVAL</sequence>
<keyword evidence="5" id="KW-1133">Transmembrane helix</keyword>
<comment type="similarity">
    <text evidence="1 5">Belongs to the spermidine/spermine synthase family.</text>
</comment>
<dbReference type="InterPro" id="IPR029063">
    <property type="entry name" value="SAM-dependent_MTases_sf"/>
</dbReference>
<keyword evidence="2 5" id="KW-0808">Transferase</keyword>
<feature type="transmembrane region" description="Helical" evidence="5">
    <location>
        <begin position="179"/>
        <end position="198"/>
    </location>
</feature>
<feature type="transmembrane region" description="Helical" evidence="5">
    <location>
        <begin position="207"/>
        <end position="225"/>
    </location>
</feature>
<keyword evidence="5" id="KW-1003">Cell membrane</keyword>
<feature type="binding site" evidence="5">
    <location>
        <position position="322"/>
    </location>
    <ligand>
        <name>S-methyl-5'-thioadenosine</name>
        <dbReference type="ChEBI" id="CHEBI:17509"/>
    </ligand>
</feature>
<dbReference type="EC" id="2.5.1.16" evidence="5"/>
<dbReference type="GO" id="GO:0004766">
    <property type="term" value="F:spermidine synthase activity"/>
    <property type="evidence" value="ECO:0007669"/>
    <property type="project" value="UniProtKB-UniRule"/>
</dbReference>
<feature type="transmembrane region" description="Helical" evidence="5">
    <location>
        <begin position="598"/>
        <end position="618"/>
    </location>
</feature>
<comment type="function">
    <text evidence="5">Catalyzes the irreversible transfer of a propylamine group from the amino donor S-adenosylmethioninamine (decarboxy-AdoMet) to putrescine (1,4-diaminobutane) to yield spermidine.</text>
</comment>
<evidence type="ECO:0000256" key="3">
    <source>
        <dbReference type="ARBA" id="ARBA00023066"/>
    </source>
</evidence>
<comment type="caution">
    <text evidence="5 6">Lacks conserved residue(s) required for the propagation of feature annotation.</text>
</comment>
<feature type="transmembrane region" description="Helical" evidence="5">
    <location>
        <begin position="76"/>
        <end position="96"/>
    </location>
</feature>
<evidence type="ECO:0000256" key="4">
    <source>
        <dbReference type="ARBA" id="ARBA00023115"/>
    </source>
</evidence>
<dbReference type="PANTHER" id="PTHR11558">
    <property type="entry name" value="SPERMIDINE/SPERMINE SYNTHASE"/>
    <property type="match status" value="1"/>
</dbReference>
<comment type="pathway">
    <text evidence="5">Amine and polyamine biosynthesis; spermidine biosynthesis; spermidine from putrescine: step 1/1.</text>
</comment>
<evidence type="ECO:0000256" key="2">
    <source>
        <dbReference type="ARBA" id="ARBA00022679"/>
    </source>
</evidence>
<comment type="caution">
    <text evidence="8">The sequence shown here is derived from an EMBL/GenBank/DDBJ whole genome shotgun (WGS) entry which is preliminary data.</text>
</comment>
<dbReference type="EMBL" id="DTGR01000069">
    <property type="protein sequence ID" value="HHS28939.1"/>
    <property type="molecule type" value="Genomic_DNA"/>
</dbReference>
<feature type="transmembrane region" description="Helical" evidence="5">
    <location>
        <begin position="702"/>
        <end position="723"/>
    </location>
</feature>
<dbReference type="UniPathway" id="UPA00248">
    <property type="reaction ID" value="UER00314"/>
</dbReference>
<protein>
    <recommendedName>
        <fullName evidence="5">Polyamine aminopropyltransferase</fullName>
    </recommendedName>
    <alternativeName>
        <fullName evidence="5">Putrescine aminopropyltransferase</fullName>
        <shortName evidence="5">PAPT</shortName>
    </alternativeName>
    <alternativeName>
        <fullName evidence="5">Spermidine synthase</fullName>
        <shortName evidence="5">SPDS</shortName>
        <shortName evidence="5">SPDSY</shortName>
        <ecNumber evidence="5">2.5.1.16</ecNumber>
    </alternativeName>
</protein>
<dbReference type="SUPFAM" id="SSF53335">
    <property type="entry name" value="S-adenosyl-L-methionine-dependent methyltransferases"/>
    <property type="match status" value="1"/>
</dbReference>
<feature type="transmembrane region" description="Helical" evidence="5">
    <location>
        <begin position="570"/>
        <end position="592"/>
    </location>
</feature>
<comment type="subunit">
    <text evidence="5">Homodimer or homotetramer.</text>
</comment>